<comment type="caution">
    <text evidence="1">The sequence shown here is derived from an EMBL/GenBank/DDBJ whole genome shotgun (WGS) entry which is preliminary data.</text>
</comment>
<dbReference type="AlphaFoldDB" id="A0A9W9YFI7"/>
<dbReference type="Proteomes" id="UP001163046">
    <property type="component" value="Unassembled WGS sequence"/>
</dbReference>
<evidence type="ECO:0000313" key="2">
    <source>
        <dbReference type="Proteomes" id="UP001163046"/>
    </source>
</evidence>
<protein>
    <submittedName>
        <fullName evidence="1">Uncharacterized protein</fullName>
    </submittedName>
</protein>
<name>A0A9W9YFI7_9CNID</name>
<proteinExistence type="predicted"/>
<keyword evidence="2" id="KW-1185">Reference proteome</keyword>
<gene>
    <name evidence="1" type="ORF">OS493_018348</name>
</gene>
<organism evidence="1 2">
    <name type="scientific">Desmophyllum pertusum</name>
    <dbReference type="NCBI Taxonomy" id="174260"/>
    <lineage>
        <taxon>Eukaryota</taxon>
        <taxon>Metazoa</taxon>
        <taxon>Cnidaria</taxon>
        <taxon>Anthozoa</taxon>
        <taxon>Hexacorallia</taxon>
        <taxon>Scleractinia</taxon>
        <taxon>Caryophylliina</taxon>
        <taxon>Caryophylliidae</taxon>
        <taxon>Desmophyllum</taxon>
    </lineage>
</organism>
<evidence type="ECO:0000313" key="1">
    <source>
        <dbReference type="EMBL" id="KAJ7333172.1"/>
    </source>
</evidence>
<reference evidence="1" key="1">
    <citation type="submission" date="2023-01" db="EMBL/GenBank/DDBJ databases">
        <title>Genome assembly of the deep-sea coral Lophelia pertusa.</title>
        <authorList>
            <person name="Herrera S."/>
            <person name="Cordes E."/>
        </authorList>
    </citation>
    <scope>NUCLEOTIDE SEQUENCE</scope>
    <source>
        <strain evidence="1">USNM1676648</strain>
        <tissue evidence="1">Polyp</tissue>
    </source>
</reference>
<dbReference type="EMBL" id="MU827787">
    <property type="protein sequence ID" value="KAJ7333172.1"/>
    <property type="molecule type" value="Genomic_DNA"/>
</dbReference>
<sequence>MSMTPAAVRFEAQILDACGVGGMCVSLCIHANSPATRETAHNTLVKACCLEGENIISVWVHNTMCKEKSTANFKTQLGGSAKKDLDSSNPYHVGLSEFFPCWLFNDKLRLRGFRARSVSSRRDGAALGPGIGETRQARIKSSFITNMCGKTSGKSVSASNDSNTKKEHVMRIMSSSQPGKLMPSVVHDNQIHDFGIVDFLKAQPYRSKGYEDLQPSNSRVSTVSPLTLSPKNPSKFSLVRSYSDDGFPCAKIPALTRPH</sequence>
<accession>A0A9W9YFI7</accession>